<keyword evidence="5 6" id="KW-0472">Membrane</keyword>
<organism evidence="7 8">
    <name type="scientific">Vibrio thalassae</name>
    <dbReference type="NCBI Taxonomy" id="1243014"/>
    <lineage>
        <taxon>Bacteria</taxon>
        <taxon>Pseudomonadati</taxon>
        <taxon>Pseudomonadota</taxon>
        <taxon>Gammaproteobacteria</taxon>
        <taxon>Vibrionales</taxon>
        <taxon>Vibrionaceae</taxon>
        <taxon>Vibrio</taxon>
    </lineage>
</organism>
<sequence length="331" mass="37268">MHGVRISVAFVLTFALTSYFQVPESTWILITLVVVIGPISYVGNVFPRAWQRAMGTMIGALSGVIAIFLGQWSILAMYAWCGIVMFFSAYFALGKRPYVGLLVGITLALTIGACIDDIEVALWRGLDVTIGCLLAVLFCIVYPQRAFIHWRMRLGTTLERFAKIYHVSTSLNLLEQPSIERDQQTLMKEMVTLRSLIAPSANESKLSARLLEAIQVQLRNMLYSLELLNTSYWSDRQTHSNMLCSETLTDCHNIIERELEELATLVTIGTLDTELSGEKIAIARERLKNSLPKIDGEEVIISGYLWLNLRLMEDLVILKRLLVDSLHPPQT</sequence>
<evidence type="ECO:0000313" key="7">
    <source>
        <dbReference type="EMBL" id="SNX45252.1"/>
    </source>
</evidence>
<dbReference type="AlphaFoldDB" id="A0A240E9C7"/>
<evidence type="ECO:0000256" key="2">
    <source>
        <dbReference type="ARBA" id="ARBA00022475"/>
    </source>
</evidence>
<feature type="transmembrane region" description="Helical" evidence="6">
    <location>
        <begin position="27"/>
        <end position="46"/>
    </location>
</feature>
<dbReference type="Pfam" id="PF04632">
    <property type="entry name" value="FUSC"/>
    <property type="match status" value="1"/>
</dbReference>
<comment type="subcellular location">
    <subcellularLocation>
        <location evidence="1">Cell membrane</location>
        <topology evidence="1">Multi-pass membrane protein</topology>
    </subcellularLocation>
</comment>
<feature type="transmembrane region" description="Helical" evidence="6">
    <location>
        <begin position="53"/>
        <end position="69"/>
    </location>
</feature>
<keyword evidence="3 6" id="KW-0812">Transmembrane</keyword>
<evidence type="ECO:0000256" key="3">
    <source>
        <dbReference type="ARBA" id="ARBA00022692"/>
    </source>
</evidence>
<evidence type="ECO:0000313" key="8">
    <source>
        <dbReference type="Proteomes" id="UP000219336"/>
    </source>
</evidence>
<evidence type="ECO:0000256" key="6">
    <source>
        <dbReference type="SAM" id="Phobius"/>
    </source>
</evidence>
<feature type="transmembrane region" description="Helical" evidence="6">
    <location>
        <begin position="121"/>
        <end position="143"/>
    </location>
</feature>
<dbReference type="EMBL" id="OANU01000002">
    <property type="protein sequence ID" value="SNX45252.1"/>
    <property type="molecule type" value="Genomic_DNA"/>
</dbReference>
<dbReference type="PANTHER" id="PTHR30509:SF42">
    <property type="entry name" value="INNER MEMBRANE PROTEIN YEEA"/>
    <property type="match status" value="1"/>
</dbReference>
<evidence type="ECO:0000256" key="1">
    <source>
        <dbReference type="ARBA" id="ARBA00004651"/>
    </source>
</evidence>
<reference evidence="8" key="1">
    <citation type="submission" date="2016-06" db="EMBL/GenBank/DDBJ databases">
        <authorList>
            <person name="Rodrigo-Torres L."/>
            <person name="Arahal R.D."/>
            <person name="Lucena T."/>
        </authorList>
    </citation>
    <scope>NUCLEOTIDE SEQUENCE [LARGE SCALE GENOMIC DNA]</scope>
    <source>
        <strain evidence="8">CECT8203</strain>
    </source>
</reference>
<dbReference type="PANTHER" id="PTHR30509">
    <property type="entry name" value="P-HYDROXYBENZOIC ACID EFFLUX PUMP SUBUNIT-RELATED"/>
    <property type="match status" value="1"/>
</dbReference>
<dbReference type="GO" id="GO:0022857">
    <property type="term" value="F:transmembrane transporter activity"/>
    <property type="evidence" value="ECO:0007669"/>
    <property type="project" value="InterPro"/>
</dbReference>
<accession>A0A240E9C7</accession>
<keyword evidence="4 6" id="KW-1133">Transmembrane helix</keyword>
<name>A0A240E9C7_9VIBR</name>
<evidence type="ECO:0000256" key="5">
    <source>
        <dbReference type="ARBA" id="ARBA00023136"/>
    </source>
</evidence>
<feature type="transmembrane region" description="Helical" evidence="6">
    <location>
        <begin position="98"/>
        <end position="115"/>
    </location>
</feature>
<dbReference type="InterPro" id="IPR006726">
    <property type="entry name" value="PHBA_efflux_AaeB/fusaric-R"/>
</dbReference>
<dbReference type="GO" id="GO:0005886">
    <property type="term" value="C:plasma membrane"/>
    <property type="evidence" value="ECO:0007669"/>
    <property type="project" value="UniProtKB-SubCell"/>
</dbReference>
<keyword evidence="2" id="KW-1003">Cell membrane</keyword>
<feature type="transmembrane region" description="Helical" evidence="6">
    <location>
        <begin position="75"/>
        <end position="93"/>
    </location>
</feature>
<proteinExistence type="predicted"/>
<gene>
    <name evidence="7" type="primary">yeeA</name>
    <name evidence="7" type="ORF">VTH8203_00247</name>
</gene>
<evidence type="ECO:0000256" key="4">
    <source>
        <dbReference type="ARBA" id="ARBA00022989"/>
    </source>
</evidence>
<dbReference type="Proteomes" id="UP000219336">
    <property type="component" value="Unassembled WGS sequence"/>
</dbReference>
<protein>
    <submittedName>
        <fullName evidence="7">Inner membrane protein YeeA</fullName>
    </submittedName>
</protein>
<keyword evidence="8" id="KW-1185">Reference proteome</keyword>